<organism evidence="7">
    <name type="scientific">uncultured Synechococcales cyanobacterium</name>
    <dbReference type="NCBI Taxonomy" id="1936017"/>
    <lineage>
        <taxon>Bacteria</taxon>
        <taxon>Bacillati</taxon>
        <taxon>Cyanobacteriota</taxon>
        <taxon>Cyanophyceae</taxon>
        <taxon>Synechococcales</taxon>
        <taxon>environmental samples</taxon>
    </lineage>
</organism>
<evidence type="ECO:0000256" key="6">
    <source>
        <dbReference type="SAM" id="Phobius"/>
    </source>
</evidence>
<dbReference type="PROSITE" id="PS00757">
    <property type="entry name" value="PROK_SULFATE_BIND_2"/>
    <property type="match status" value="1"/>
</dbReference>
<evidence type="ECO:0000313" key="7">
    <source>
        <dbReference type="EMBL" id="CAA9588475.1"/>
    </source>
</evidence>
<evidence type="ECO:0000256" key="2">
    <source>
        <dbReference type="ARBA" id="ARBA00006099"/>
    </source>
</evidence>
<keyword evidence="6" id="KW-0812">Transmembrane</keyword>
<dbReference type="SUPFAM" id="SSF53850">
    <property type="entry name" value="Periplasmic binding protein-like II"/>
    <property type="match status" value="1"/>
</dbReference>
<evidence type="ECO:0000256" key="1">
    <source>
        <dbReference type="ARBA" id="ARBA00004418"/>
    </source>
</evidence>
<dbReference type="EMBL" id="CADCWO010000230">
    <property type="protein sequence ID" value="CAA9588475.1"/>
    <property type="molecule type" value="Genomic_DNA"/>
</dbReference>
<keyword evidence="6" id="KW-1133">Transmembrane helix</keyword>
<dbReference type="PANTHER" id="PTHR30368:SF2">
    <property type="entry name" value="SULFATE-BINDING PROTEIN"/>
    <property type="match status" value="1"/>
</dbReference>
<dbReference type="Pfam" id="PF13531">
    <property type="entry name" value="SBP_bac_11"/>
    <property type="match status" value="1"/>
</dbReference>
<comment type="subcellular location">
    <subcellularLocation>
        <location evidence="1">Periplasm</location>
    </subcellularLocation>
</comment>
<evidence type="ECO:0000256" key="3">
    <source>
        <dbReference type="ARBA" id="ARBA00022448"/>
    </source>
</evidence>
<protein>
    <submittedName>
        <fullName evidence="7">Sulfate and thiosulfate binding protein CysP</fullName>
    </submittedName>
</protein>
<dbReference type="GO" id="GO:0042597">
    <property type="term" value="C:periplasmic space"/>
    <property type="evidence" value="ECO:0007669"/>
    <property type="project" value="UniProtKB-SubCell"/>
</dbReference>
<dbReference type="PANTHER" id="PTHR30368">
    <property type="entry name" value="SULFATE-BINDING PROTEIN"/>
    <property type="match status" value="1"/>
</dbReference>
<dbReference type="Gene3D" id="3.40.190.10">
    <property type="entry name" value="Periplasmic binding protein-like II"/>
    <property type="match status" value="2"/>
</dbReference>
<accession>A0A6J4VYR7</accession>
<dbReference type="InterPro" id="IPR005669">
    <property type="entry name" value="Thiosulph/SO4-bd"/>
</dbReference>
<dbReference type="GO" id="GO:1901681">
    <property type="term" value="F:sulfur compound binding"/>
    <property type="evidence" value="ECO:0007669"/>
    <property type="project" value="InterPro"/>
</dbReference>
<comment type="similarity">
    <text evidence="2">Belongs to the prokaryotic sulfate-binding protein family.</text>
</comment>
<dbReference type="NCBIfam" id="TIGR00971">
    <property type="entry name" value="3a0106s03"/>
    <property type="match status" value="1"/>
</dbReference>
<evidence type="ECO:0000256" key="4">
    <source>
        <dbReference type="ARBA" id="ARBA00022729"/>
    </source>
</evidence>
<keyword evidence="5" id="KW-0574">Periplasm</keyword>
<feature type="transmembrane region" description="Helical" evidence="6">
    <location>
        <begin position="35"/>
        <end position="56"/>
    </location>
</feature>
<dbReference type="GO" id="GO:0140104">
    <property type="term" value="F:molecular carrier activity"/>
    <property type="evidence" value="ECO:0007669"/>
    <property type="project" value="InterPro"/>
</dbReference>
<gene>
    <name evidence="7" type="ORF">AVDCRST_MAG81-4742</name>
</gene>
<dbReference type="CDD" id="cd01005">
    <property type="entry name" value="PBP2_CysP"/>
    <property type="match status" value="1"/>
</dbReference>
<name>A0A6J4VYR7_9CYAN</name>
<dbReference type="AlphaFoldDB" id="A0A6J4VYR7"/>
<keyword evidence="3" id="KW-0813">Transport</keyword>
<proteinExistence type="inferred from homology"/>
<evidence type="ECO:0000256" key="5">
    <source>
        <dbReference type="ARBA" id="ARBA00022764"/>
    </source>
</evidence>
<dbReference type="InterPro" id="IPR034408">
    <property type="entry name" value="Sulphate/thiosulphate_BS"/>
</dbReference>
<sequence>MQHHHKRGQLESVHLRLAANFLQSLRLLKRSTKSFALLFVMGLSISLIVPGCASGGSNSATPTGQQAQKDVELTLVSYAVTQAAYEKIIPSFTDKWKQEHNQNVSFNSSYGGSGSQTRAVIDGLEADVVGLALALDTKKIEEAGLIQPGWEKEAPNSAIVTKSVAALVTRPGNPKGIKDWADLSKDGVKVITANPKTSGGARWNFLGLWGSVTQTGKDEAKAQQFTTQVFKNVPVLPKDAREASDVFFKQAQGDVLINYENEMILAKQNGENPEYVVPDVNISIDNPVAVVDANVDKHGTREVAEAFVEYLFTPDAQREFAKVGFRPVDPTVGEEVANQYPKVKTLFTAQNLGGWDTIQTKFFEDGAIFDKIQAGSESA</sequence>
<keyword evidence="4" id="KW-0732">Signal</keyword>
<keyword evidence="6" id="KW-0472">Membrane</keyword>
<reference evidence="7" key="1">
    <citation type="submission" date="2020-02" db="EMBL/GenBank/DDBJ databases">
        <authorList>
            <person name="Meier V. D."/>
        </authorList>
    </citation>
    <scope>NUCLEOTIDE SEQUENCE</scope>
    <source>
        <strain evidence="7">AVDCRST_MAG81</strain>
    </source>
</reference>
<dbReference type="GO" id="GO:1902358">
    <property type="term" value="P:sulfate transmembrane transport"/>
    <property type="evidence" value="ECO:0007669"/>
    <property type="project" value="InterPro"/>
</dbReference>